<protein>
    <recommendedName>
        <fullName evidence="3">Outer membrane protein beta-barrel domain-containing protein</fullName>
    </recommendedName>
</protein>
<organism evidence="1 2">
    <name type="scientific">Labilithrix luteola</name>
    <dbReference type="NCBI Taxonomy" id="1391654"/>
    <lineage>
        <taxon>Bacteria</taxon>
        <taxon>Pseudomonadati</taxon>
        <taxon>Myxococcota</taxon>
        <taxon>Polyangia</taxon>
        <taxon>Polyangiales</taxon>
        <taxon>Labilitrichaceae</taxon>
        <taxon>Labilithrix</taxon>
    </lineage>
</organism>
<evidence type="ECO:0000313" key="2">
    <source>
        <dbReference type="Proteomes" id="UP000064967"/>
    </source>
</evidence>
<proteinExistence type="predicted"/>
<dbReference type="STRING" id="1391654.AKJ09_11207"/>
<keyword evidence="2" id="KW-1185">Reference proteome</keyword>
<sequence>MGLGVAHADPGGPRSLTGPGLNLEGALGITDNVELGLRTGVRFGDEARALQADQYGRTLWTETYGTRFSTGANPEFRVRWNFYSGSVAEVGLDARVYLPFEDGSRIGFMAGLPLAFHVADFMRIDTGVYLPVVFTDPEFVAFSIPGYFWFQTSSRFWLGPMSALRIVDNGPGPTETDLLLGFGMGYQVAPAVDLKWQLYFPRINQDAGARTFGGGFGVEFRIGE</sequence>
<dbReference type="KEGG" id="llu:AKJ09_11207"/>
<evidence type="ECO:0000313" key="1">
    <source>
        <dbReference type="EMBL" id="AKV04544.1"/>
    </source>
</evidence>
<dbReference type="EMBL" id="CP012333">
    <property type="protein sequence ID" value="AKV04544.1"/>
    <property type="molecule type" value="Genomic_DNA"/>
</dbReference>
<gene>
    <name evidence="1" type="ORF">AKJ09_11207</name>
</gene>
<dbReference type="Proteomes" id="UP000064967">
    <property type="component" value="Chromosome"/>
</dbReference>
<evidence type="ECO:0008006" key="3">
    <source>
        <dbReference type="Google" id="ProtNLM"/>
    </source>
</evidence>
<reference evidence="1 2" key="1">
    <citation type="submission" date="2015-08" db="EMBL/GenBank/DDBJ databases">
        <authorList>
            <person name="Babu N.S."/>
            <person name="Beckwith C.J."/>
            <person name="Beseler K.G."/>
            <person name="Brison A."/>
            <person name="Carone J.V."/>
            <person name="Caskin T.P."/>
            <person name="Diamond M."/>
            <person name="Durham M.E."/>
            <person name="Foxe J.M."/>
            <person name="Go M."/>
            <person name="Henderson B.A."/>
            <person name="Jones I.B."/>
            <person name="McGettigan J.A."/>
            <person name="Micheletti S.J."/>
            <person name="Nasrallah M.E."/>
            <person name="Ortiz D."/>
            <person name="Piller C.R."/>
            <person name="Privatt S.R."/>
            <person name="Schneider S.L."/>
            <person name="Sharp S."/>
            <person name="Smith T.C."/>
            <person name="Stanton J.D."/>
            <person name="Ullery H.E."/>
            <person name="Wilson R.J."/>
            <person name="Serrano M.G."/>
            <person name="Buck G."/>
            <person name="Lee V."/>
            <person name="Wang Y."/>
            <person name="Carvalho R."/>
            <person name="Voegtly L."/>
            <person name="Shi R."/>
            <person name="Duckworth R."/>
            <person name="Johnson A."/>
            <person name="Loviza R."/>
            <person name="Walstead R."/>
            <person name="Shah Z."/>
            <person name="Kiflezghi M."/>
            <person name="Wade K."/>
            <person name="Ball S.L."/>
            <person name="Bradley K.W."/>
            <person name="Asai D.J."/>
            <person name="Bowman C.A."/>
            <person name="Russell D.A."/>
            <person name="Pope W.H."/>
            <person name="Jacobs-Sera D."/>
            <person name="Hendrix R.W."/>
            <person name="Hatfull G.F."/>
        </authorList>
    </citation>
    <scope>NUCLEOTIDE SEQUENCE [LARGE SCALE GENOMIC DNA]</scope>
    <source>
        <strain evidence="1 2">DSM 27648</strain>
    </source>
</reference>
<accession>A0A0K1QFK4</accession>
<dbReference type="AlphaFoldDB" id="A0A0K1QFK4"/>
<name>A0A0K1QFK4_9BACT</name>